<evidence type="ECO:0000256" key="2">
    <source>
        <dbReference type="ARBA" id="ARBA00010736"/>
    </source>
</evidence>
<comment type="subcellular location">
    <subcellularLocation>
        <location evidence="1">Cytoplasm</location>
    </subcellularLocation>
</comment>
<gene>
    <name evidence="6" type="ORF">RHAB15C_0000832</name>
</gene>
<proteinExistence type="inferred from homology"/>
<keyword evidence="7" id="KW-1185">Reference proteome</keyword>
<accession>A0ABX8YZW1</accession>
<organism evidence="6 7">
    <name type="scientific">Candidatus Rhabdochlamydia porcellionis</name>
    <dbReference type="NCBI Taxonomy" id="225148"/>
    <lineage>
        <taxon>Bacteria</taxon>
        <taxon>Pseudomonadati</taxon>
        <taxon>Chlamydiota</taxon>
        <taxon>Chlamydiia</taxon>
        <taxon>Parachlamydiales</taxon>
        <taxon>Candidatus Rhabdochlamydiaceae</taxon>
        <taxon>Candidatus Rhabdochlamydia</taxon>
    </lineage>
</organism>
<protein>
    <submittedName>
        <fullName evidence="6">PTS HPr component phosphorylation site</fullName>
    </submittedName>
</protein>
<dbReference type="Pfam" id="PF00381">
    <property type="entry name" value="PTS-HPr"/>
    <property type="match status" value="1"/>
</dbReference>
<evidence type="ECO:0000313" key="6">
    <source>
        <dbReference type="EMBL" id="QZA58949.1"/>
    </source>
</evidence>
<dbReference type="NCBIfam" id="TIGR01003">
    <property type="entry name" value="PTS_HPr_family"/>
    <property type="match status" value="1"/>
</dbReference>
<dbReference type="Proteomes" id="UP000822862">
    <property type="component" value="Chromosome"/>
</dbReference>
<feature type="domain" description="HPr" evidence="5">
    <location>
        <begin position="10"/>
        <end position="98"/>
    </location>
</feature>
<evidence type="ECO:0000256" key="4">
    <source>
        <dbReference type="ARBA" id="ARBA00022683"/>
    </source>
</evidence>
<sequence>MSVFNSKMKKKYKDFFIVVNEKGLHTRPSTELLRCATGFKADVTLKYQQEIVNAKSLLGILILAADKGAKINVEAVGEDAEEAVKAILTLARNKFNINY</sequence>
<evidence type="ECO:0000256" key="3">
    <source>
        <dbReference type="ARBA" id="ARBA00022490"/>
    </source>
</evidence>
<reference evidence="6 7" key="1">
    <citation type="submission" date="2020-01" db="EMBL/GenBank/DDBJ databases">
        <authorList>
            <person name="Sixt B."/>
            <person name="Schulz F."/>
            <person name="Kostanjsek R."/>
            <person name="Koestlbacher S."/>
            <person name="Collingro A."/>
            <person name="Toenshoff E."/>
            <person name="Horn M."/>
        </authorList>
    </citation>
    <scope>NUCLEOTIDE SEQUENCE [LARGE SCALE GENOMIC DNA]</scope>
    <source>
        <strain evidence="6 7">15C</strain>
    </source>
</reference>
<dbReference type="SUPFAM" id="SSF55594">
    <property type="entry name" value="HPr-like"/>
    <property type="match status" value="1"/>
</dbReference>
<dbReference type="PROSITE" id="PS00369">
    <property type="entry name" value="PTS_HPR_HIS"/>
    <property type="match status" value="1"/>
</dbReference>
<evidence type="ECO:0000313" key="7">
    <source>
        <dbReference type="Proteomes" id="UP000822862"/>
    </source>
</evidence>
<dbReference type="PANTHER" id="PTHR33705:SF2">
    <property type="entry name" value="PHOSPHOCARRIER PROTEIN NPR"/>
    <property type="match status" value="1"/>
</dbReference>
<dbReference type="InterPro" id="IPR001020">
    <property type="entry name" value="PTS_HPr_His_P_site"/>
</dbReference>
<dbReference type="InterPro" id="IPR035895">
    <property type="entry name" value="HPr-like_sf"/>
</dbReference>
<dbReference type="EMBL" id="CP075585">
    <property type="protein sequence ID" value="QZA58949.1"/>
    <property type="molecule type" value="Genomic_DNA"/>
</dbReference>
<keyword evidence="4" id="KW-0598">Phosphotransferase system</keyword>
<name>A0ABX8YZW1_9BACT</name>
<keyword evidence="3" id="KW-0963">Cytoplasm</keyword>
<dbReference type="InterPro" id="IPR000032">
    <property type="entry name" value="HPr-like"/>
</dbReference>
<dbReference type="PROSITE" id="PS51350">
    <property type="entry name" value="PTS_HPR_DOM"/>
    <property type="match status" value="1"/>
</dbReference>
<dbReference type="PRINTS" id="PR00107">
    <property type="entry name" value="PHOSPHOCPHPR"/>
</dbReference>
<dbReference type="CDD" id="cd00367">
    <property type="entry name" value="PTS-HPr_like"/>
    <property type="match status" value="1"/>
</dbReference>
<evidence type="ECO:0000259" key="5">
    <source>
        <dbReference type="PROSITE" id="PS51350"/>
    </source>
</evidence>
<dbReference type="InterPro" id="IPR050399">
    <property type="entry name" value="HPr"/>
</dbReference>
<evidence type="ECO:0000256" key="1">
    <source>
        <dbReference type="ARBA" id="ARBA00004496"/>
    </source>
</evidence>
<comment type="similarity">
    <text evidence="2">Belongs to the HPr family.</text>
</comment>
<reference evidence="6 7" key="2">
    <citation type="submission" date="2021-05" db="EMBL/GenBank/DDBJ databases">
        <title>Ecology and evolution of chlamydial symbionts of arthropods.</title>
        <authorList>
            <person name="Halter T."/>
            <person name="Sixt B.S."/>
            <person name="Toenshoff E.R."/>
            <person name="Koestlbacher S."/>
            <person name="Schulz F."/>
            <person name="Kostanjsek R."/>
            <person name="Collingro A."/>
            <person name="Hendrickx F."/>
            <person name="Horn M."/>
        </authorList>
    </citation>
    <scope>NUCLEOTIDE SEQUENCE [LARGE SCALE GENOMIC DNA]</scope>
    <source>
        <strain evidence="6 7">15C</strain>
    </source>
</reference>
<dbReference type="Gene3D" id="3.30.1340.10">
    <property type="entry name" value="HPr-like"/>
    <property type="match status" value="1"/>
</dbReference>
<dbReference type="PANTHER" id="PTHR33705">
    <property type="entry name" value="PHOSPHOCARRIER PROTEIN HPR"/>
    <property type="match status" value="1"/>
</dbReference>